<reference evidence="4 5" key="1">
    <citation type="submission" date="2021-02" db="EMBL/GenBank/DDBJ databases">
        <title>Genome Streptomyces sp. RHZ10.</title>
        <authorList>
            <person name="Besaury L."/>
        </authorList>
    </citation>
    <scope>NUCLEOTIDE SEQUENCE [LARGE SCALE GENOMIC DNA]</scope>
    <source>
        <strain evidence="4 5">RHZ10</strain>
    </source>
</reference>
<dbReference type="Pfam" id="PF01613">
    <property type="entry name" value="Flavin_Reduct"/>
    <property type="match status" value="1"/>
</dbReference>
<proteinExistence type="predicted"/>
<sequence length="211" mass="21691">MNATSLLTASARIRPARPASAPHASTPEAGSPVAGSAVPAPPASGDIAADEFRSAMASLAAPVTVVTCYDATGTARGLTASAVSSLSLDPPLLLVCLDRNSRTHDVLVSAEAFALHLLGPENEALAKRFAGPTDQRFENVPLASGPTSHHAPQLADCALRLTCTRYEVIEAGDHSILVGRVTASDCLGRPAGGLVWHHRGFAHARPAEVPA</sequence>
<feature type="region of interest" description="Disordered" evidence="2">
    <location>
        <begin position="1"/>
        <end position="42"/>
    </location>
</feature>
<evidence type="ECO:0000259" key="3">
    <source>
        <dbReference type="SMART" id="SM00903"/>
    </source>
</evidence>
<evidence type="ECO:0000313" key="5">
    <source>
        <dbReference type="Proteomes" id="UP000712045"/>
    </source>
</evidence>
<evidence type="ECO:0000313" key="4">
    <source>
        <dbReference type="EMBL" id="MBM7057028.1"/>
    </source>
</evidence>
<dbReference type="InterPro" id="IPR050268">
    <property type="entry name" value="NADH-dep_flavin_reductase"/>
</dbReference>
<dbReference type="PANTHER" id="PTHR30466:SF1">
    <property type="entry name" value="FMN REDUCTASE (NADH) RUTF"/>
    <property type="match status" value="1"/>
</dbReference>
<dbReference type="SUPFAM" id="SSF50475">
    <property type="entry name" value="FMN-binding split barrel"/>
    <property type="match status" value="1"/>
</dbReference>
<dbReference type="Proteomes" id="UP000712045">
    <property type="component" value="Unassembled WGS sequence"/>
</dbReference>
<dbReference type="PANTHER" id="PTHR30466">
    <property type="entry name" value="FLAVIN REDUCTASE"/>
    <property type="match status" value="1"/>
</dbReference>
<accession>A0ABS2I318</accession>
<evidence type="ECO:0000256" key="1">
    <source>
        <dbReference type="ARBA" id="ARBA00023002"/>
    </source>
</evidence>
<dbReference type="InterPro" id="IPR002563">
    <property type="entry name" value="Flavin_Rdtase-like_dom"/>
</dbReference>
<dbReference type="SMART" id="SM00903">
    <property type="entry name" value="Flavin_Reduct"/>
    <property type="match status" value="1"/>
</dbReference>
<dbReference type="Gene3D" id="2.30.110.10">
    <property type="entry name" value="Electron Transport, Fmn-binding Protein, Chain A"/>
    <property type="match status" value="1"/>
</dbReference>
<dbReference type="EMBL" id="JAFEUF010000159">
    <property type="protein sequence ID" value="MBM7057028.1"/>
    <property type="molecule type" value="Genomic_DNA"/>
</dbReference>
<keyword evidence="1" id="KW-0560">Oxidoreductase</keyword>
<gene>
    <name evidence="4" type="ORF">JS521_24930</name>
</gene>
<feature type="domain" description="Flavin reductase like" evidence="3">
    <location>
        <begin position="56"/>
        <end position="203"/>
    </location>
</feature>
<evidence type="ECO:0000256" key="2">
    <source>
        <dbReference type="SAM" id="MobiDB-lite"/>
    </source>
</evidence>
<dbReference type="InterPro" id="IPR012349">
    <property type="entry name" value="Split_barrel_FMN-bd"/>
</dbReference>
<feature type="compositionally biased region" description="Low complexity" evidence="2">
    <location>
        <begin position="9"/>
        <end position="38"/>
    </location>
</feature>
<organism evidence="4 5">
    <name type="scientific">Streptomyces durocortorensis</name>
    <dbReference type="NCBI Taxonomy" id="2811104"/>
    <lineage>
        <taxon>Bacteria</taxon>
        <taxon>Bacillati</taxon>
        <taxon>Actinomycetota</taxon>
        <taxon>Actinomycetes</taxon>
        <taxon>Kitasatosporales</taxon>
        <taxon>Streptomycetaceae</taxon>
        <taxon>Streptomyces</taxon>
    </lineage>
</organism>
<name>A0ABS2I318_9ACTN</name>
<protein>
    <submittedName>
        <fullName evidence="4">Flavin reductase family protein</fullName>
    </submittedName>
</protein>
<comment type="caution">
    <text evidence="4">The sequence shown here is derived from an EMBL/GenBank/DDBJ whole genome shotgun (WGS) entry which is preliminary data.</text>
</comment>
<keyword evidence="5" id="KW-1185">Reference proteome</keyword>
<dbReference type="RefSeq" id="WP_205085175.1">
    <property type="nucleotide sequence ID" value="NZ_JAFEUF010000159.1"/>
</dbReference>